<keyword evidence="6" id="KW-0964">Secreted</keyword>
<dbReference type="Pfam" id="PF09067">
    <property type="entry name" value="EpoR_lig-bind"/>
    <property type="match status" value="1"/>
</dbReference>
<evidence type="ECO:0000256" key="11">
    <source>
        <dbReference type="ARBA" id="ARBA00022989"/>
    </source>
</evidence>
<evidence type="ECO:0000256" key="15">
    <source>
        <dbReference type="ARBA" id="ARBA00023180"/>
    </source>
</evidence>
<keyword evidence="5" id="KW-1003">Cell membrane</keyword>
<evidence type="ECO:0000256" key="12">
    <source>
        <dbReference type="ARBA" id="ARBA00023136"/>
    </source>
</evidence>
<evidence type="ECO:0000256" key="6">
    <source>
        <dbReference type="ARBA" id="ARBA00022525"/>
    </source>
</evidence>
<evidence type="ECO:0000259" key="19">
    <source>
        <dbReference type="PROSITE" id="PS50853"/>
    </source>
</evidence>
<keyword evidence="9 18" id="KW-0812">Transmembrane</keyword>
<evidence type="ECO:0000256" key="4">
    <source>
        <dbReference type="ARBA" id="ARBA00017448"/>
    </source>
</evidence>
<dbReference type="GeneID" id="101716037"/>
<dbReference type="PROSITE" id="PS50853">
    <property type="entry name" value="FN3"/>
    <property type="match status" value="1"/>
</dbReference>
<evidence type="ECO:0000256" key="18">
    <source>
        <dbReference type="SAM" id="Phobius"/>
    </source>
</evidence>
<feature type="domain" description="Fibronectin type-III" evidence="19">
    <location>
        <begin position="252"/>
        <end position="355"/>
    </location>
</feature>
<keyword evidence="8" id="KW-0254">Endocytosis</keyword>
<name>A0AAX6TAH8_HETGA</name>
<comment type="subunit">
    <text evidence="17">On growth hormone (GH) binding, forms homodimers and binds JAK2 via a box 1-containing domain.</text>
</comment>
<feature type="transmembrane region" description="Helical" evidence="18">
    <location>
        <begin position="366"/>
        <end position="388"/>
    </location>
</feature>
<evidence type="ECO:0000256" key="17">
    <source>
        <dbReference type="ARBA" id="ARBA00044958"/>
    </source>
</evidence>
<dbReference type="InterPro" id="IPR036116">
    <property type="entry name" value="FN3_sf"/>
</dbReference>
<evidence type="ECO:0000256" key="2">
    <source>
        <dbReference type="ARBA" id="ARBA00004613"/>
    </source>
</evidence>
<proteinExistence type="inferred from homology"/>
<evidence type="ECO:0000313" key="20">
    <source>
        <dbReference type="Proteomes" id="UP000694906"/>
    </source>
</evidence>
<protein>
    <recommendedName>
        <fullName evidence="4">Growth hormone receptor</fullName>
    </recommendedName>
    <alternativeName>
        <fullName evidence="16">Somatotropin receptor</fullName>
    </alternativeName>
</protein>
<dbReference type="GO" id="GO:0009897">
    <property type="term" value="C:external side of plasma membrane"/>
    <property type="evidence" value="ECO:0007669"/>
    <property type="project" value="TreeGrafter"/>
</dbReference>
<keyword evidence="20" id="KW-1185">Reference proteome</keyword>
<gene>
    <name evidence="21" type="primary">Ghr</name>
</gene>
<evidence type="ECO:0000256" key="3">
    <source>
        <dbReference type="ARBA" id="ARBA00007885"/>
    </source>
</evidence>
<dbReference type="RefSeq" id="XP_021117103.1">
    <property type="nucleotide sequence ID" value="XM_021261444.1"/>
</dbReference>
<sequence length="734" mass="81903">MKIQPLFQEYLQDYWSQFLLLEAVCIALHAFCVIHSRKDRSSPTQISNLTDFPFVSVSPTDFLFCFYRLGLIMSLNCPCWTGTCDSPASASQSSGITGPTGMDLWQLLLTLALAGASNAFAGREATTATSDSAPPSLQRVNASLETNSSGNPKITRCRSPELETFSCYWTDGGHHDLKMPGFIQLFYVKRSIQEQNLEWKECPDYVSAGENSCYFNSSYTSIWKPYCVKLTSNGGTVDKKCFSVDEIVQPDPPIGLNWTLLNTSVTAIYGDIQVRWEPPASTDVDKGWIMLEYELQFKQTNETQWKMMDPVISTSVPLYSLKMDKEYEVRVRCRQKHSEKYGEFSEVLYITLPQLSSFTCEEEFQFPWFLIMIFGIFGLMVMLLVVIFSKQQRIKMLILPPVPVPKIKGVDPDLLKEGKLEEVNTILAIHDNSKPQFYNDDSWVEFIELDFDDPDEKTEGSDTDRLLSSDHQKSLNILGAKDDDSGRTSCYEPDILETDFNASDVCVGTSEVVRPDKLKGEADFLCLDEKNQNNSPYDASPDPQQASVIPTEEDKPQLLLIGKTESTNQDAPSQISNPSSLANMDFYAQVSDITPAGSVVLSPGQKNKAGMSHCDTHPEANFIKDNANFFKGDAKKCVVMTPHIEVKSHVEPSFNQEDTYITTESLTTAAEKSGDAEQPPSSEMALPDYTSIHIVQSPQGLILNAAALSLPLPDKEFLSSCGYVSTDQLNKIMP</sequence>
<evidence type="ECO:0000256" key="9">
    <source>
        <dbReference type="ARBA" id="ARBA00022692"/>
    </source>
</evidence>
<dbReference type="Pfam" id="PF00041">
    <property type="entry name" value="fn3"/>
    <property type="match status" value="1"/>
</dbReference>
<dbReference type="SUPFAM" id="SSF49265">
    <property type="entry name" value="Fibronectin type III"/>
    <property type="match status" value="2"/>
</dbReference>
<keyword evidence="13" id="KW-1015">Disulfide bond</keyword>
<evidence type="ECO:0000256" key="14">
    <source>
        <dbReference type="ARBA" id="ARBA00023170"/>
    </source>
</evidence>
<keyword evidence="15" id="KW-0325">Glycoprotein</keyword>
<evidence type="ECO:0000256" key="10">
    <source>
        <dbReference type="ARBA" id="ARBA00022729"/>
    </source>
</evidence>
<dbReference type="Pfam" id="PF12772">
    <property type="entry name" value="GHBP"/>
    <property type="match status" value="1"/>
</dbReference>
<keyword evidence="7" id="KW-0597">Phosphoprotein</keyword>
<dbReference type="GO" id="GO:0060396">
    <property type="term" value="P:growth hormone receptor signaling pathway"/>
    <property type="evidence" value="ECO:0007669"/>
    <property type="project" value="UniProtKB-ARBA"/>
</dbReference>
<dbReference type="PANTHER" id="PTHR23037:SF46">
    <property type="entry name" value="INTERLEUKIN 5 RECEPTOR SUBUNIT ALPHA"/>
    <property type="match status" value="1"/>
</dbReference>
<keyword evidence="12 18" id="KW-0472">Membrane</keyword>
<dbReference type="InterPro" id="IPR025871">
    <property type="entry name" value="GHBP"/>
</dbReference>
<keyword evidence="10" id="KW-0732">Signal</keyword>
<evidence type="ECO:0000256" key="7">
    <source>
        <dbReference type="ARBA" id="ARBA00022553"/>
    </source>
</evidence>
<dbReference type="PANTHER" id="PTHR23037">
    <property type="entry name" value="CYTOKINE RECEPTOR"/>
    <property type="match status" value="1"/>
</dbReference>
<dbReference type="CDD" id="cd00063">
    <property type="entry name" value="FN3"/>
    <property type="match status" value="1"/>
</dbReference>
<comment type="similarity">
    <text evidence="3">Belongs to the type I cytokine receptor family. Type 1 subfamily.</text>
</comment>
<dbReference type="Gene3D" id="2.60.40.10">
    <property type="entry name" value="Immunoglobulins"/>
    <property type="match status" value="2"/>
</dbReference>
<dbReference type="InterPro" id="IPR015152">
    <property type="entry name" value="Growth/epo_recpt_lig-bind"/>
</dbReference>
<dbReference type="FunFam" id="2.60.40.10:FF:000318">
    <property type="entry name" value="Growth hormone receptor"/>
    <property type="match status" value="1"/>
</dbReference>
<dbReference type="InterPro" id="IPR003528">
    <property type="entry name" value="Long_hematopoietin_rcpt_CS"/>
</dbReference>
<reference evidence="21" key="1">
    <citation type="submission" date="2025-08" db="UniProtKB">
        <authorList>
            <consortium name="RefSeq"/>
        </authorList>
    </citation>
    <scope>IDENTIFICATION</scope>
</reference>
<dbReference type="InterPro" id="IPR003961">
    <property type="entry name" value="FN3_dom"/>
</dbReference>
<comment type="subcellular location">
    <subcellularLocation>
        <location evidence="1">Cell membrane</location>
        <topology evidence="1">Single-pass type I membrane protein</topology>
    </subcellularLocation>
    <subcellularLocation>
        <location evidence="2">Secreted</location>
    </subcellularLocation>
</comment>
<keyword evidence="14 21" id="KW-0675">Receptor</keyword>
<dbReference type="CTD" id="2690"/>
<keyword evidence="11 18" id="KW-1133">Transmembrane helix</keyword>
<evidence type="ECO:0000313" key="21">
    <source>
        <dbReference type="RefSeq" id="XP_021117103.1"/>
    </source>
</evidence>
<evidence type="ECO:0000256" key="16">
    <source>
        <dbReference type="ARBA" id="ARBA00031294"/>
    </source>
</evidence>
<dbReference type="GO" id="GO:0006897">
    <property type="term" value="P:endocytosis"/>
    <property type="evidence" value="ECO:0007669"/>
    <property type="project" value="UniProtKB-KW"/>
</dbReference>
<evidence type="ECO:0000256" key="13">
    <source>
        <dbReference type="ARBA" id="ARBA00023157"/>
    </source>
</evidence>
<dbReference type="InterPro" id="IPR013783">
    <property type="entry name" value="Ig-like_fold"/>
</dbReference>
<evidence type="ECO:0000256" key="8">
    <source>
        <dbReference type="ARBA" id="ARBA00022583"/>
    </source>
</evidence>
<accession>A0AAX6TAH8</accession>
<dbReference type="GO" id="GO:0005576">
    <property type="term" value="C:extracellular region"/>
    <property type="evidence" value="ECO:0007669"/>
    <property type="project" value="UniProtKB-SubCell"/>
</dbReference>
<organism evidence="20 21">
    <name type="scientific">Heterocephalus glaber</name>
    <name type="common">Naked mole rat</name>
    <dbReference type="NCBI Taxonomy" id="10181"/>
    <lineage>
        <taxon>Eukaryota</taxon>
        <taxon>Metazoa</taxon>
        <taxon>Chordata</taxon>
        <taxon>Craniata</taxon>
        <taxon>Vertebrata</taxon>
        <taxon>Euteleostomi</taxon>
        <taxon>Mammalia</taxon>
        <taxon>Eutheria</taxon>
        <taxon>Euarchontoglires</taxon>
        <taxon>Glires</taxon>
        <taxon>Rodentia</taxon>
        <taxon>Hystricomorpha</taxon>
        <taxon>Bathyergidae</taxon>
        <taxon>Heterocephalus</taxon>
    </lineage>
</organism>
<evidence type="ECO:0000256" key="1">
    <source>
        <dbReference type="ARBA" id="ARBA00004251"/>
    </source>
</evidence>
<dbReference type="GO" id="GO:0004903">
    <property type="term" value="F:growth hormone receptor activity"/>
    <property type="evidence" value="ECO:0007669"/>
    <property type="project" value="UniProtKB-ARBA"/>
</dbReference>
<evidence type="ECO:0000256" key="5">
    <source>
        <dbReference type="ARBA" id="ARBA00022475"/>
    </source>
</evidence>
<dbReference type="AlphaFoldDB" id="A0AAX6TAH8"/>
<dbReference type="PROSITE" id="PS01352">
    <property type="entry name" value="HEMATOPO_REC_L_F1"/>
    <property type="match status" value="1"/>
</dbReference>
<dbReference type="FunFam" id="2.60.40.10:FF:000269">
    <property type="entry name" value="Growth hormone receptor"/>
    <property type="match status" value="1"/>
</dbReference>
<dbReference type="Proteomes" id="UP000694906">
    <property type="component" value="Unplaced"/>
</dbReference>